<accession>A0ABR3CTW9</accession>
<reference evidence="2 3" key="1">
    <citation type="submission" date="2024-02" db="EMBL/GenBank/DDBJ databases">
        <title>De novo assembly and annotation of 12 fungi associated with fruit tree decline syndrome in Ontario, Canada.</title>
        <authorList>
            <person name="Sulman M."/>
            <person name="Ellouze W."/>
            <person name="Ilyukhin E."/>
        </authorList>
    </citation>
    <scope>NUCLEOTIDE SEQUENCE [LARGE SCALE GENOMIC DNA]</scope>
    <source>
        <strain evidence="2 3">FDS-637</strain>
    </source>
</reference>
<evidence type="ECO:0000313" key="3">
    <source>
        <dbReference type="Proteomes" id="UP001430584"/>
    </source>
</evidence>
<proteinExistence type="predicted"/>
<dbReference type="RefSeq" id="XP_066637093.1">
    <property type="nucleotide sequence ID" value="XM_066771814.1"/>
</dbReference>
<organism evidence="2 3">
    <name type="scientific">Diplodia seriata</name>
    <dbReference type="NCBI Taxonomy" id="420778"/>
    <lineage>
        <taxon>Eukaryota</taxon>
        <taxon>Fungi</taxon>
        <taxon>Dikarya</taxon>
        <taxon>Ascomycota</taxon>
        <taxon>Pezizomycotina</taxon>
        <taxon>Dothideomycetes</taxon>
        <taxon>Dothideomycetes incertae sedis</taxon>
        <taxon>Botryosphaeriales</taxon>
        <taxon>Botryosphaeriaceae</taxon>
        <taxon>Diplodia</taxon>
    </lineage>
</organism>
<gene>
    <name evidence="2" type="ORF">SLS55_000301</name>
</gene>
<dbReference type="GeneID" id="92004386"/>
<keyword evidence="3" id="KW-1185">Reference proteome</keyword>
<feature type="region of interest" description="Disordered" evidence="1">
    <location>
        <begin position="1"/>
        <end position="47"/>
    </location>
</feature>
<protein>
    <submittedName>
        <fullName evidence="2">Uncharacterized protein</fullName>
    </submittedName>
</protein>
<evidence type="ECO:0000256" key="1">
    <source>
        <dbReference type="SAM" id="MobiDB-lite"/>
    </source>
</evidence>
<dbReference type="EMBL" id="JAJVCZ030000001">
    <property type="protein sequence ID" value="KAL0264353.1"/>
    <property type="molecule type" value="Genomic_DNA"/>
</dbReference>
<sequence length="213" mass="22504">MALRASHPDYFPTPLSSSSSSSSSSSNSSAASSCSDTDDPIPHPTIPTHEITRLLSTYQARRHARTASVVAGAHFHCATQLKVTDPSNPLTQHFMQRLPHLTNELWLHMTLDGLCRAHAIDGWPEARNGPRVNRYAESARRFLEGAERRKAQMGVAARAGAGERRAEGVVVAAVEGAGSGGGSGVGGAAAVAVDVMQQQQKAEKQAEMVPTAA</sequence>
<dbReference type="PROSITE" id="PS51257">
    <property type="entry name" value="PROKAR_LIPOPROTEIN"/>
    <property type="match status" value="1"/>
</dbReference>
<name>A0ABR3CTW9_9PEZI</name>
<dbReference type="Proteomes" id="UP001430584">
    <property type="component" value="Unassembled WGS sequence"/>
</dbReference>
<comment type="caution">
    <text evidence="2">The sequence shown here is derived from an EMBL/GenBank/DDBJ whole genome shotgun (WGS) entry which is preliminary data.</text>
</comment>
<feature type="compositionally biased region" description="Low complexity" evidence="1">
    <location>
        <begin position="16"/>
        <end position="35"/>
    </location>
</feature>
<evidence type="ECO:0000313" key="2">
    <source>
        <dbReference type="EMBL" id="KAL0264353.1"/>
    </source>
</evidence>